<gene>
    <name evidence="2" type="ORF">CIT40_13960</name>
</gene>
<dbReference type="InterPro" id="IPR003959">
    <property type="entry name" value="ATPase_AAA_core"/>
</dbReference>
<evidence type="ECO:0000313" key="3">
    <source>
        <dbReference type="Proteomes" id="UP000215884"/>
    </source>
</evidence>
<proteinExistence type="predicted"/>
<name>A0A2U8PT62_9BRAD</name>
<keyword evidence="3" id="KW-1185">Reference proteome</keyword>
<dbReference type="Gene3D" id="3.40.50.300">
    <property type="entry name" value="P-loop containing nucleotide triphosphate hydrolases"/>
    <property type="match status" value="2"/>
</dbReference>
<dbReference type="EMBL" id="CP029426">
    <property type="protein sequence ID" value="AWM01027.1"/>
    <property type="molecule type" value="Genomic_DNA"/>
</dbReference>
<dbReference type="Pfam" id="PF13304">
    <property type="entry name" value="AAA_21"/>
    <property type="match status" value="1"/>
</dbReference>
<dbReference type="OrthoDB" id="9816534at2"/>
<evidence type="ECO:0000313" key="2">
    <source>
        <dbReference type="EMBL" id="AWM01027.1"/>
    </source>
</evidence>
<dbReference type="PANTHER" id="PTHR43581">
    <property type="entry name" value="ATP/GTP PHOSPHATASE"/>
    <property type="match status" value="1"/>
</dbReference>
<organism evidence="2 3">
    <name type="scientific">Bradyrhizobium amphicarpaeae</name>
    <dbReference type="NCBI Taxonomy" id="1404768"/>
    <lineage>
        <taxon>Bacteria</taxon>
        <taxon>Pseudomonadati</taxon>
        <taxon>Pseudomonadota</taxon>
        <taxon>Alphaproteobacteria</taxon>
        <taxon>Hyphomicrobiales</taxon>
        <taxon>Nitrobacteraceae</taxon>
        <taxon>Bradyrhizobium</taxon>
    </lineage>
</organism>
<dbReference type="AlphaFoldDB" id="A0A2U8PT62"/>
<dbReference type="PANTHER" id="PTHR43581:SF4">
    <property type="entry name" value="ATP_GTP PHOSPHATASE"/>
    <property type="match status" value="1"/>
</dbReference>
<dbReference type="GO" id="GO:0005524">
    <property type="term" value="F:ATP binding"/>
    <property type="evidence" value="ECO:0007669"/>
    <property type="project" value="InterPro"/>
</dbReference>
<dbReference type="KEGG" id="brq:CIT40_13960"/>
<reference evidence="2 3" key="2">
    <citation type="journal article" date="2019" name="Int. J. Syst. Evol. Microbiol.">
        <title>Description and complete genome sequence of Bradyrhizobium amphicarpaeae sp. nov., harbouring photosystem and nitrogen-fixation genes.</title>
        <authorList>
            <person name="Bromfield E.S.P."/>
            <person name="Cloutier S."/>
            <person name="Nguyen H.D.T."/>
        </authorList>
    </citation>
    <scope>NUCLEOTIDE SEQUENCE [LARGE SCALE GENOMIC DNA]</scope>
    <source>
        <strain evidence="2 3">39S1MB</strain>
    </source>
</reference>
<accession>A0A2U8PT62</accession>
<reference evidence="2 3" key="1">
    <citation type="journal article" date="2017" name="Syst. Appl. Microbiol.">
        <title>Soybeans inoculated with root zone soils of Canadian native legumes harbour diverse and novel Bradyrhizobium spp. that possess agricultural potential.</title>
        <authorList>
            <person name="Bromfield E.S.P."/>
            <person name="Cloutier S."/>
            <person name="Tambong J.T."/>
            <person name="Tran Thi T.V."/>
        </authorList>
    </citation>
    <scope>NUCLEOTIDE SEQUENCE [LARGE SCALE GENOMIC DNA]</scope>
    <source>
        <strain evidence="2 3">39S1MB</strain>
    </source>
</reference>
<dbReference type="SUPFAM" id="SSF52540">
    <property type="entry name" value="P-loop containing nucleoside triphosphate hydrolases"/>
    <property type="match status" value="1"/>
</dbReference>
<protein>
    <recommendedName>
        <fullName evidence="1">ATPase AAA-type core domain-containing protein</fullName>
    </recommendedName>
</protein>
<dbReference type="InterPro" id="IPR027417">
    <property type="entry name" value="P-loop_NTPase"/>
</dbReference>
<dbReference type="RefSeq" id="WP_094896849.1">
    <property type="nucleotide sequence ID" value="NZ_CP029426.2"/>
</dbReference>
<dbReference type="InterPro" id="IPR051396">
    <property type="entry name" value="Bact_Antivir_Def_Nuclease"/>
</dbReference>
<dbReference type="GO" id="GO:0016887">
    <property type="term" value="F:ATP hydrolysis activity"/>
    <property type="evidence" value="ECO:0007669"/>
    <property type="project" value="InterPro"/>
</dbReference>
<dbReference type="Proteomes" id="UP000215884">
    <property type="component" value="Chromosome"/>
</dbReference>
<sequence>MKTAKLTIKNYRGFSDQARAVIEIGHGLTALVGPNNAGKSALKLLIFELRELFDVLIRPPTLDPSLGAGVNGSQINISYPGTSDPAELFNNSNDRNLSIELEVINPSNVSEGIDAEPGTIVHHMHRLRLTAHRSAPTTWWLRAYSLESPDAPVEAPSGFVGEQSTGLFLANGQPRTLFDFQDLREILSVFRNAKYYGAFRNALNQGSASYYDFQIGTGFINLWNNWKTGGSKANARAITKITEEIRRLFQFEQLEINASVPLETLLATINGNQYRLGELGSGISQFVMVLGNAATSKPSIILIDEPETNLHPALQMDFLLTLAQYAAVGCLFSTHSIGLARSVANRIYSIQKEERGPVIRPFEATSNYSEFLGELSFSAFKDMGCDRILLVEGVNDVKAVQQLLRLFGKEHTTVILPLGGDQLVAGGREQELQELKRLSNNIFALVDSERPHEAAPPAQRRIAFQDICQKVGFEVCVTELRALENYFPDHAIKSALGDSFEVLQPFERLADHPNGWSKADNWKIAHYIAKSDIADLDLGIFLNRI</sequence>
<evidence type="ECO:0000259" key="1">
    <source>
        <dbReference type="Pfam" id="PF13304"/>
    </source>
</evidence>
<feature type="domain" description="ATPase AAA-type core" evidence="1">
    <location>
        <begin position="28"/>
        <end position="339"/>
    </location>
</feature>